<feature type="domain" description="TauD/TfdA-like" evidence="7">
    <location>
        <begin position="122"/>
        <end position="392"/>
    </location>
</feature>
<evidence type="ECO:0000256" key="1">
    <source>
        <dbReference type="ARBA" id="ARBA00001954"/>
    </source>
</evidence>
<dbReference type="GO" id="GO:0016706">
    <property type="term" value="F:2-oxoglutarate-dependent dioxygenase activity"/>
    <property type="evidence" value="ECO:0007669"/>
    <property type="project" value="TreeGrafter"/>
</dbReference>
<reference evidence="8" key="1">
    <citation type="submission" date="2022-07" db="EMBL/GenBank/DDBJ databases">
        <title>Fungi with potential for degradation of polypropylene.</title>
        <authorList>
            <person name="Gostincar C."/>
        </authorList>
    </citation>
    <scope>NUCLEOTIDE SEQUENCE</scope>
    <source>
        <strain evidence="8">EXF-13308</strain>
    </source>
</reference>
<keyword evidence="9" id="KW-1185">Reference proteome</keyword>
<name>A0AA38R3E0_9PEZI</name>
<gene>
    <name evidence="8" type="ORF">NKR23_g11546</name>
</gene>
<keyword evidence="5" id="KW-0560">Oxidoreductase</keyword>
<dbReference type="EMBL" id="JANBVO010000063">
    <property type="protein sequence ID" value="KAJ9131792.1"/>
    <property type="molecule type" value="Genomic_DNA"/>
</dbReference>
<comment type="similarity">
    <text evidence="2">Belongs to the TfdA dioxygenase family.</text>
</comment>
<dbReference type="FunFam" id="3.60.130.10:FF:000003">
    <property type="entry name" value="Alpha-ketoglutarate-dependent taurine dioxygenase"/>
    <property type="match status" value="1"/>
</dbReference>
<dbReference type="InterPro" id="IPR042098">
    <property type="entry name" value="TauD-like_sf"/>
</dbReference>
<dbReference type="Pfam" id="PF02668">
    <property type="entry name" value="TauD"/>
    <property type="match status" value="1"/>
</dbReference>
<accession>A0AA38R3E0</accession>
<dbReference type="GO" id="GO:0005737">
    <property type="term" value="C:cytoplasm"/>
    <property type="evidence" value="ECO:0007669"/>
    <property type="project" value="TreeGrafter"/>
</dbReference>
<evidence type="ECO:0000256" key="3">
    <source>
        <dbReference type="ARBA" id="ARBA00022723"/>
    </source>
</evidence>
<sequence length="400" mass="44733">MSTTATTITAGAGITLQAKPSLITKGDESKIRTCLVTPEDWVPPADFKFPDTMVEMPLNLRGPTEVPQKTQRDYAAENYEWTDYLPYSSVTGDLPLDAYDHIDPASRADPEKKSLFSVLGERKDVTPNIGTEVGGQLSTLTDQQKDELALYVAERGVVIFRNQDFLRRGTGFIKEFASHFGRLHVHQFGPHVRGNSELTVLLRDSDDSHFDNNAAGKLTTTGWHSDMTYEINPPGTTFLACMTTPQSGGDTLYLNAMSAYDRLSEPMKKFLEGLTAIHEGTPQTAGARKSNIIRRPALDTVHPVIRKHPVTGRKGIFVTPTYVKKICELKQEESDAVLKMIFDHIKSGLDFHTRVKWEPGTIVLYDNRMVMHSVTLDYPLGEKVQRHMMRITPQGERPSL</sequence>
<dbReference type="PANTHER" id="PTHR30468">
    <property type="entry name" value="ALPHA-KETOGLUTARATE-DEPENDENT SULFONATE DIOXYGENASE"/>
    <property type="match status" value="1"/>
</dbReference>
<keyword evidence="4" id="KW-0223">Dioxygenase</keyword>
<keyword evidence="6" id="KW-0408">Iron</keyword>
<dbReference type="GO" id="GO:0046872">
    <property type="term" value="F:metal ion binding"/>
    <property type="evidence" value="ECO:0007669"/>
    <property type="project" value="UniProtKB-KW"/>
</dbReference>
<evidence type="ECO:0000259" key="7">
    <source>
        <dbReference type="Pfam" id="PF02668"/>
    </source>
</evidence>
<dbReference type="Proteomes" id="UP001174694">
    <property type="component" value="Unassembled WGS sequence"/>
</dbReference>
<proteinExistence type="inferred from homology"/>
<comment type="caution">
    <text evidence="8">The sequence shown here is derived from an EMBL/GenBank/DDBJ whole genome shotgun (WGS) entry which is preliminary data.</text>
</comment>
<dbReference type="Gene3D" id="3.60.130.10">
    <property type="entry name" value="Clavaminate synthase-like"/>
    <property type="match status" value="1"/>
</dbReference>
<dbReference type="AlphaFoldDB" id="A0AA38R3E0"/>
<evidence type="ECO:0000256" key="5">
    <source>
        <dbReference type="ARBA" id="ARBA00023002"/>
    </source>
</evidence>
<dbReference type="InterPro" id="IPR003819">
    <property type="entry name" value="TauD/TfdA-like"/>
</dbReference>
<evidence type="ECO:0000313" key="8">
    <source>
        <dbReference type="EMBL" id="KAJ9131792.1"/>
    </source>
</evidence>
<evidence type="ECO:0000313" key="9">
    <source>
        <dbReference type="Proteomes" id="UP001174694"/>
    </source>
</evidence>
<comment type="cofactor">
    <cofactor evidence="1">
        <name>Fe(2+)</name>
        <dbReference type="ChEBI" id="CHEBI:29033"/>
    </cofactor>
</comment>
<dbReference type="InterPro" id="IPR051323">
    <property type="entry name" value="AtsK-like"/>
</dbReference>
<keyword evidence="3" id="KW-0479">Metal-binding</keyword>
<protein>
    <submittedName>
        <fullName evidence="8">TauD-domain-containing protein</fullName>
    </submittedName>
</protein>
<dbReference type="PANTHER" id="PTHR30468:SF1">
    <property type="entry name" value="ALPHA-KETOGLUTARATE-DEPENDENT SULFONATE DIOXYGENASE"/>
    <property type="match status" value="1"/>
</dbReference>
<dbReference type="SUPFAM" id="SSF51197">
    <property type="entry name" value="Clavaminate synthase-like"/>
    <property type="match status" value="1"/>
</dbReference>
<evidence type="ECO:0000256" key="6">
    <source>
        <dbReference type="ARBA" id="ARBA00023004"/>
    </source>
</evidence>
<evidence type="ECO:0000256" key="2">
    <source>
        <dbReference type="ARBA" id="ARBA00005896"/>
    </source>
</evidence>
<organism evidence="8 9">
    <name type="scientific">Pleurostoma richardsiae</name>
    <dbReference type="NCBI Taxonomy" id="41990"/>
    <lineage>
        <taxon>Eukaryota</taxon>
        <taxon>Fungi</taxon>
        <taxon>Dikarya</taxon>
        <taxon>Ascomycota</taxon>
        <taxon>Pezizomycotina</taxon>
        <taxon>Sordariomycetes</taxon>
        <taxon>Sordariomycetidae</taxon>
        <taxon>Calosphaeriales</taxon>
        <taxon>Pleurostomataceae</taxon>
        <taxon>Pleurostoma</taxon>
    </lineage>
</organism>
<evidence type="ECO:0000256" key="4">
    <source>
        <dbReference type="ARBA" id="ARBA00022964"/>
    </source>
</evidence>